<evidence type="ECO:0000256" key="3">
    <source>
        <dbReference type="ARBA" id="ARBA00022553"/>
    </source>
</evidence>
<dbReference type="CDD" id="cd07989">
    <property type="entry name" value="LPLAT_AGPAT-like"/>
    <property type="match status" value="1"/>
</dbReference>
<gene>
    <name evidence="7" type="ORF">Nkreftii_000229</name>
</gene>
<dbReference type="KEGG" id="nkf:Nkreftii_000229"/>
<dbReference type="EMBL" id="CP047423">
    <property type="protein sequence ID" value="QPD02455.1"/>
    <property type="molecule type" value="Genomic_DNA"/>
</dbReference>
<dbReference type="InterPro" id="IPR020806">
    <property type="entry name" value="PKS_PP-bd"/>
</dbReference>
<dbReference type="SMART" id="SM00563">
    <property type="entry name" value="PlsC"/>
    <property type="match status" value="1"/>
</dbReference>
<accession>A0A7S8FAX7</accession>
<dbReference type="GO" id="GO:0005886">
    <property type="term" value="C:plasma membrane"/>
    <property type="evidence" value="ECO:0007669"/>
    <property type="project" value="TreeGrafter"/>
</dbReference>
<dbReference type="Proteomes" id="UP000593737">
    <property type="component" value="Chromosome"/>
</dbReference>
<dbReference type="SUPFAM" id="SSF47336">
    <property type="entry name" value="ACP-like"/>
    <property type="match status" value="1"/>
</dbReference>
<dbReference type="InterPro" id="IPR002123">
    <property type="entry name" value="Plipid/glycerol_acylTrfase"/>
</dbReference>
<dbReference type="SUPFAM" id="SSF69593">
    <property type="entry name" value="Glycerol-3-phosphate (1)-acyltransferase"/>
    <property type="match status" value="1"/>
</dbReference>
<keyword evidence="7" id="KW-0012">Acyltransferase</keyword>
<dbReference type="PANTHER" id="PTHR22754:SF32">
    <property type="entry name" value="DISCO-INTERACTING PROTEIN 2"/>
    <property type="match status" value="1"/>
</dbReference>
<dbReference type="SUPFAM" id="SSF56801">
    <property type="entry name" value="Acetyl-CoA synthetase-like"/>
    <property type="match status" value="1"/>
</dbReference>
<keyword evidence="5" id="KW-1133">Transmembrane helix</keyword>
<dbReference type="AlphaFoldDB" id="A0A7S8FAX7"/>
<dbReference type="InterPro" id="IPR009081">
    <property type="entry name" value="PP-bd_ACP"/>
</dbReference>
<evidence type="ECO:0000256" key="2">
    <source>
        <dbReference type="ARBA" id="ARBA00022450"/>
    </source>
</evidence>
<dbReference type="SMART" id="SM00823">
    <property type="entry name" value="PKS_PP"/>
    <property type="match status" value="1"/>
</dbReference>
<dbReference type="Pfam" id="PF00550">
    <property type="entry name" value="PP-binding"/>
    <property type="match status" value="1"/>
</dbReference>
<comment type="similarity">
    <text evidence="1">Belongs to the ATP-dependent AMP-binding enzyme family.</text>
</comment>
<name>A0A7S8FAX7_9BACT</name>
<dbReference type="CDD" id="cd05931">
    <property type="entry name" value="FAAL"/>
    <property type="match status" value="1"/>
</dbReference>
<feature type="transmembrane region" description="Helical" evidence="5">
    <location>
        <begin position="334"/>
        <end position="357"/>
    </location>
</feature>
<dbReference type="Gene3D" id="3.30.300.30">
    <property type="match status" value="1"/>
</dbReference>
<keyword evidence="3" id="KW-0597">Phosphoprotein</keyword>
<dbReference type="InterPro" id="IPR045851">
    <property type="entry name" value="AMP-bd_C_sf"/>
</dbReference>
<evidence type="ECO:0000256" key="5">
    <source>
        <dbReference type="SAM" id="Phobius"/>
    </source>
</evidence>
<dbReference type="Gene3D" id="3.40.50.12780">
    <property type="entry name" value="N-terminal domain of ligase-like"/>
    <property type="match status" value="1"/>
</dbReference>
<dbReference type="GO" id="GO:0070566">
    <property type="term" value="F:adenylyltransferase activity"/>
    <property type="evidence" value="ECO:0007669"/>
    <property type="project" value="TreeGrafter"/>
</dbReference>
<evidence type="ECO:0000256" key="4">
    <source>
        <dbReference type="ARBA" id="ARBA00022598"/>
    </source>
</evidence>
<keyword evidence="4" id="KW-0436">Ligase</keyword>
<protein>
    <submittedName>
        <fullName evidence="7">1-acyl-sn-glycerol-3-phosphate acyltransferase</fullName>
    </submittedName>
</protein>
<dbReference type="InterPro" id="IPR020845">
    <property type="entry name" value="AMP-binding_CS"/>
</dbReference>
<dbReference type="PROSITE" id="PS00455">
    <property type="entry name" value="AMP_BINDING"/>
    <property type="match status" value="1"/>
</dbReference>
<dbReference type="InterPro" id="IPR000873">
    <property type="entry name" value="AMP-dep_synth/lig_dom"/>
</dbReference>
<dbReference type="InterPro" id="IPR042099">
    <property type="entry name" value="ANL_N_sf"/>
</dbReference>
<feature type="domain" description="Carrier" evidence="6">
    <location>
        <begin position="18"/>
        <end position="95"/>
    </location>
</feature>
<dbReference type="Gene3D" id="1.10.1200.10">
    <property type="entry name" value="ACP-like"/>
    <property type="match status" value="1"/>
</dbReference>
<dbReference type="PANTHER" id="PTHR22754">
    <property type="entry name" value="DISCO-INTERACTING PROTEIN 2 DIP2 -RELATED"/>
    <property type="match status" value="1"/>
</dbReference>
<dbReference type="GO" id="GO:0071766">
    <property type="term" value="P:Actinobacterium-type cell wall biogenesis"/>
    <property type="evidence" value="ECO:0007669"/>
    <property type="project" value="UniProtKB-ARBA"/>
</dbReference>
<keyword evidence="2" id="KW-0596">Phosphopantetheine</keyword>
<evidence type="ECO:0000313" key="8">
    <source>
        <dbReference type="Proteomes" id="UP000593737"/>
    </source>
</evidence>
<keyword evidence="5" id="KW-0812">Transmembrane</keyword>
<dbReference type="GO" id="GO:0016746">
    <property type="term" value="F:acyltransferase activity"/>
    <property type="evidence" value="ECO:0007669"/>
    <property type="project" value="UniProtKB-KW"/>
</dbReference>
<dbReference type="FunFam" id="3.40.50.12780:FF:000013">
    <property type="entry name" value="Long-chain-fatty-acid--AMP ligase FadD32"/>
    <property type="match status" value="1"/>
</dbReference>
<proteinExistence type="inferred from homology"/>
<evidence type="ECO:0000256" key="1">
    <source>
        <dbReference type="ARBA" id="ARBA00006432"/>
    </source>
</evidence>
<dbReference type="GO" id="GO:0016874">
    <property type="term" value="F:ligase activity"/>
    <property type="evidence" value="ECO:0007669"/>
    <property type="project" value="UniProtKB-KW"/>
</dbReference>
<reference evidence="7 8" key="1">
    <citation type="journal article" date="2020" name="ISME J.">
        <title>Enrichment and physiological characterization of a novel comammox Nitrospira indicates ammonium inhibition of complete nitrification.</title>
        <authorList>
            <person name="Sakoula D."/>
            <person name="Koch H."/>
            <person name="Frank J."/>
            <person name="Jetten M.S.M."/>
            <person name="van Kessel M.A.H.J."/>
            <person name="Lucker S."/>
        </authorList>
    </citation>
    <scope>NUCLEOTIDE SEQUENCE [LARGE SCALE GENOMIC DNA]</scope>
    <source>
        <strain evidence="7">Comreactor17</strain>
    </source>
</reference>
<dbReference type="Pfam" id="PF00501">
    <property type="entry name" value="AMP-binding"/>
    <property type="match status" value="1"/>
</dbReference>
<dbReference type="InterPro" id="IPR036736">
    <property type="entry name" value="ACP-like_sf"/>
</dbReference>
<sequence>MKTSHGQTETESDRDPASELLEIVRTLSAELHRQIGHDRHITLDSSLDRDLGLDSLARVELMLRIHRAFGIDLPEDTLVRAETPGDLLRALHRGTRGSAGHAPIQSMPPLESSQGEAVAATTLLEVIDWHVRRQPDRIQVIHLSESGKQPITYRDLMEASERVAAGLQQRGLEAGQSVAIMLPTCPEYFPVYVGILLAGGIPVPIYPPAHLAQVEEHVRRHVGILSNAQAVLLVTIPEARAVAWLLRVHVPSLGQVVSTQELLQSRASLSRVPVAAQDVAFIQYTSGSTGDPKGVVLTHANLLANIRAMGQAIGLRHDDVFVSWLPLYHDMGLIGAWLGTLYFGIPLVVMSPLAFLARPVRWLQAVHAYRGTLSAAPNFAYELCVKKIGEEELVGLDLSSWRLAFNGAETVLPETLTRFGRRFAQYGFHSVALTPVYGLAECSVGLAFPPPGRGPLVDRVQRESFTRTGSAVPAAPDDASSLCFVSCGRPLPGHELRIVDASGNELGERQEGRVEFRGASTTRGYFNNSQATSQLFRRGWLDSGDRGYIAASEVFLTGRVKDIVIRGGRNIYPHEVEEVVGEIPGVRKGCVVVFGSPDSASGTERLVILAETRERGQRERQQLREAINTAVVEVLGEPADQVMLAPPRTVLKTSSGKLRRAATRALFESGLVGEHRRAGWWQVASLAAGALIPQLNRWTTRAANGGFAVWAWLVFCLVVPVVWLMTLFTPRPSWAWAVGRVGARLLLWLTGTPLTVSGLEQVPRGRPCVLVANHASYLDGMVLVAALPEPLGFVAKRELLEQFIPRVYLQRLGTEFVERFAAHESVQDARRLEVALRAGRALVFFPEGTFTRSPGLMPFRMGAFIVAANTGIPVVPVAICGTRSILRDGRWWPRRGAITITFGTPLLPIADARDAFAAAVVLRDAARAHILRHCGEPDSQ</sequence>
<dbReference type="PROSITE" id="PS50075">
    <property type="entry name" value="CARRIER"/>
    <property type="match status" value="1"/>
</dbReference>
<feature type="transmembrane region" description="Helical" evidence="5">
    <location>
        <begin position="861"/>
        <end position="886"/>
    </location>
</feature>
<dbReference type="Pfam" id="PF01553">
    <property type="entry name" value="Acyltransferase"/>
    <property type="match status" value="1"/>
</dbReference>
<dbReference type="InterPro" id="IPR040097">
    <property type="entry name" value="FAAL/FAAC"/>
</dbReference>
<dbReference type="GO" id="GO:0031177">
    <property type="term" value="F:phosphopantetheine binding"/>
    <property type="evidence" value="ECO:0007669"/>
    <property type="project" value="InterPro"/>
</dbReference>
<dbReference type="GO" id="GO:0006633">
    <property type="term" value="P:fatty acid biosynthetic process"/>
    <property type="evidence" value="ECO:0007669"/>
    <property type="project" value="TreeGrafter"/>
</dbReference>
<keyword evidence="5" id="KW-0472">Membrane</keyword>
<evidence type="ECO:0000313" key="7">
    <source>
        <dbReference type="EMBL" id="QPD02455.1"/>
    </source>
</evidence>
<feature type="transmembrane region" description="Helical" evidence="5">
    <location>
        <begin position="707"/>
        <end position="728"/>
    </location>
</feature>
<organism evidence="7 8">
    <name type="scientific">Candidatus Nitrospira kreftii</name>
    <dbReference type="NCBI Taxonomy" id="2652173"/>
    <lineage>
        <taxon>Bacteria</taxon>
        <taxon>Pseudomonadati</taxon>
        <taxon>Nitrospirota</taxon>
        <taxon>Nitrospiria</taxon>
        <taxon>Nitrospirales</taxon>
        <taxon>Nitrospiraceae</taxon>
        <taxon>Nitrospira</taxon>
    </lineage>
</organism>
<keyword evidence="7" id="KW-0808">Transferase</keyword>
<evidence type="ECO:0000259" key="6">
    <source>
        <dbReference type="PROSITE" id="PS50075"/>
    </source>
</evidence>